<sequence>MAAWSFSSSATRPRQKSEEMTWVGAKCLRAKVDFPLPDTPTSTTSDMAGTAISVIRSLLSFVSPVLIPAITPPSG</sequence>
<accession>A0A8J3SSB0</accession>
<evidence type="ECO:0000313" key="2">
    <source>
        <dbReference type="Proteomes" id="UP000634476"/>
    </source>
</evidence>
<dbReference type="AlphaFoldDB" id="A0A8J3SSB0"/>
<name>A0A8J3SSB0_9ACTN</name>
<comment type="caution">
    <text evidence="1">The sequence shown here is derived from an EMBL/GenBank/DDBJ whole genome shotgun (WGS) entry which is preliminary data.</text>
</comment>
<dbReference type="EMBL" id="BOOK01000010">
    <property type="protein sequence ID" value="GIH99641.1"/>
    <property type="molecule type" value="Genomic_DNA"/>
</dbReference>
<dbReference type="Proteomes" id="UP000634476">
    <property type="component" value="Unassembled WGS sequence"/>
</dbReference>
<protein>
    <submittedName>
        <fullName evidence="1">Uncharacterized protein</fullName>
    </submittedName>
</protein>
<proteinExistence type="predicted"/>
<evidence type="ECO:0000313" key="1">
    <source>
        <dbReference type="EMBL" id="GIH99641.1"/>
    </source>
</evidence>
<gene>
    <name evidence="1" type="ORF">Pta02_16500</name>
</gene>
<keyword evidence="2" id="KW-1185">Reference proteome</keyword>
<reference evidence="1" key="1">
    <citation type="submission" date="2021-01" db="EMBL/GenBank/DDBJ databases">
        <title>Whole genome shotgun sequence of Planobispora takensis NBRC 109077.</title>
        <authorList>
            <person name="Komaki H."/>
            <person name="Tamura T."/>
        </authorList>
    </citation>
    <scope>NUCLEOTIDE SEQUENCE</scope>
    <source>
        <strain evidence="1">NBRC 109077</strain>
    </source>
</reference>
<organism evidence="1 2">
    <name type="scientific">Planobispora takensis</name>
    <dbReference type="NCBI Taxonomy" id="1367882"/>
    <lineage>
        <taxon>Bacteria</taxon>
        <taxon>Bacillati</taxon>
        <taxon>Actinomycetota</taxon>
        <taxon>Actinomycetes</taxon>
        <taxon>Streptosporangiales</taxon>
        <taxon>Streptosporangiaceae</taxon>
        <taxon>Planobispora</taxon>
    </lineage>
</organism>